<keyword evidence="4" id="KW-0804">Transcription</keyword>
<dbReference type="CDD" id="cd11455">
    <property type="entry name" value="bHLH_AtAIG1_like"/>
    <property type="match status" value="1"/>
</dbReference>
<gene>
    <name evidence="7" type="ORF">ILEXP_LOCUS35279</name>
    <name evidence="8" type="ORF">ILEXP_LOCUS43264</name>
</gene>
<dbReference type="Gene3D" id="4.10.280.10">
    <property type="entry name" value="Helix-loop-helix DNA-binding domain"/>
    <property type="match status" value="1"/>
</dbReference>
<dbReference type="Pfam" id="PF00010">
    <property type="entry name" value="HLH"/>
    <property type="match status" value="1"/>
</dbReference>
<keyword evidence="9" id="KW-1185">Reference proteome</keyword>
<dbReference type="InterPro" id="IPR036638">
    <property type="entry name" value="HLH_DNA-bd_sf"/>
</dbReference>
<sequence length="268" mass="29730">MSVRFEDSFVCWKMADCFCSGWPDEAAWAECPASMNKDSSFPWLRPSDSSSFQFNGSPSVFHSWPTPFVAVGEDRSASVSNSHSQAEKRRRDRINAQLSTLRKLIPKSDKMDKAALLGSVVEHVKDLKRKAMEVSKVSTVPTDIDEVTIDFDFDQASSSSTSCSKISKDNNIFIKASVCCDDRPELLQELSHALKGLQLTTVQADITCLGGRIKSILVLCSKDGKEGACMNTLKQSLRVVLSRIAASSTASSYRIKSRRQRFFLPTDH</sequence>
<dbReference type="GO" id="GO:0005634">
    <property type="term" value="C:nucleus"/>
    <property type="evidence" value="ECO:0007669"/>
    <property type="project" value="UniProtKB-SubCell"/>
</dbReference>
<keyword evidence="3" id="KW-0238">DNA-binding</keyword>
<keyword evidence="5" id="KW-0539">Nucleus</keyword>
<dbReference type="PANTHER" id="PTHR45844:SF18">
    <property type="entry name" value="TRANSCRIPTION FACTOR BHLH51"/>
    <property type="match status" value="1"/>
</dbReference>
<evidence type="ECO:0000313" key="9">
    <source>
        <dbReference type="Proteomes" id="UP001642360"/>
    </source>
</evidence>
<dbReference type="EMBL" id="CAUOFW020006169">
    <property type="protein sequence ID" value="CAK9173527.1"/>
    <property type="molecule type" value="Genomic_DNA"/>
</dbReference>
<dbReference type="Proteomes" id="UP001642360">
    <property type="component" value="Unassembled WGS sequence"/>
</dbReference>
<evidence type="ECO:0000256" key="2">
    <source>
        <dbReference type="ARBA" id="ARBA00023015"/>
    </source>
</evidence>
<evidence type="ECO:0000256" key="3">
    <source>
        <dbReference type="ARBA" id="ARBA00023125"/>
    </source>
</evidence>
<evidence type="ECO:0000259" key="6">
    <source>
        <dbReference type="PROSITE" id="PS50888"/>
    </source>
</evidence>
<evidence type="ECO:0000256" key="5">
    <source>
        <dbReference type="ARBA" id="ARBA00023242"/>
    </source>
</evidence>
<feature type="domain" description="BHLH" evidence="6">
    <location>
        <begin position="78"/>
        <end position="127"/>
    </location>
</feature>
<comment type="subcellular location">
    <subcellularLocation>
        <location evidence="1">Nucleus</location>
    </subcellularLocation>
</comment>
<accession>A0ABC8T9I9</accession>
<protein>
    <recommendedName>
        <fullName evidence="6">BHLH domain-containing protein</fullName>
    </recommendedName>
</protein>
<name>A0ABC8T9I9_9AQUA</name>
<dbReference type="SUPFAM" id="SSF47459">
    <property type="entry name" value="HLH, helix-loop-helix DNA-binding domain"/>
    <property type="match status" value="1"/>
</dbReference>
<dbReference type="GO" id="GO:0006355">
    <property type="term" value="P:regulation of DNA-templated transcription"/>
    <property type="evidence" value="ECO:0007669"/>
    <property type="project" value="UniProtKB-ARBA"/>
</dbReference>
<evidence type="ECO:0000313" key="8">
    <source>
        <dbReference type="EMBL" id="CAK9173527.1"/>
    </source>
</evidence>
<evidence type="ECO:0000313" key="7">
    <source>
        <dbReference type="EMBL" id="CAK9166071.1"/>
    </source>
</evidence>
<dbReference type="GO" id="GO:0003677">
    <property type="term" value="F:DNA binding"/>
    <property type="evidence" value="ECO:0007669"/>
    <property type="project" value="UniProtKB-KW"/>
</dbReference>
<comment type="caution">
    <text evidence="7">The sequence shown here is derived from an EMBL/GenBank/DDBJ whole genome shotgun (WGS) entry which is preliminary data.</text>
</comment>
<dbReference type="PROSITE" id="PS50888">
    <property type="entry name" value="BHLH"/>
    <property type="match status" value="1"/>
</dbReference>
<dbReference type="PANTHER" id="PTHR45844">
    <property type="entry name" value="TRANSCRIPTION FACTOR BHLH30"/>
    <property type="match status" value="1"/>
</dbReference>
<organism evidence="7 9">
    <name type="scientific">Ilex paraguariensis</name>
    <name type="common">yerba mate</name>
    <dbReference type="NCBI Taxonomy" id="185542"/>
    <lineage>
        <taxon>Eukaryota</taxon>
        <taxon>Viridiplantae</taxon>
        <taxon>Streptophyta</taxon>
        <taxon>Embryophyta</taxon>
        <taxon>Tracheophyta</taxon>
        <taxon>Spermatophyta</taxon>
        <taxon>Magnoliopsida</taxon>
        <taxon>eudicotyledons</taxon>
        <taxon>Gunneridae</taxon>
        <taxon>Pentapetalae</taxon>
        <taxon>asterids</taxon>
        <taxon>campanulids</taxon>
        <taxon>Aquifoliales</taxon>
        <taxon>Aquifoliaceae</taxon>
        <taxon>Ilex</taxon>
    </lineage>
</organism>
<evidence type="ECO:0000256" key="4">
    <source>
        <dbReference type="ARBA" id="ARBA00023163"/>
    </source>
</evidence>
<keyword evidence="2" id="KW-0805">Transcription regulation</keyword>
<dbReference type="EMBL" id="CAUOFW020004530">
    <property type="protein sequence ID" value="CAK9166071.1"/>
    <property type="molecule type" value="Genomic_DNA"/>
</dbReference>
<reference evidence="7 9" key="1">
    <citation type="submission" date="2024-02" db="EMBL/GenBank/DDBJ databases">
        <authorList>
            <person name="Vignale AGUSTIN F."/>
            <person name="Sosa J E."/>
            <person name="Modenutti C."/>
        </authorList>
    </citation>
    <scope>NUCLEOTIDE SEQUENCE [LARGE SCALE GENOMIC DNA]</scope>
</reference>
<evidence type="ECO:0000256" key="1">
    <source>
        <dbReference type="ARBA" id="ARBA00004123"/>
    </source>
</evidence>
<dbReference type="InterPro" id="IPR011598">
    <property type="entry name" value="bHLH_dom"/>
</dbReference>
<dbReference type="InterPro" id="IPR045847">
    <property type="entry name" value="AIG1-like"/>
</dbReference>
<dbReference type="SMART" id="SM00353">
    <property type="entry name" value="HLH"/>
    <property type="match status" value="1"/>
</dbReference>
<dbReference type="AlphaFoldDB" id="A0ABC8T9I9"/>
<proteinExistence type="predicted"/>